<dbReference type="GO" id="GO:0005737">
    <property type="term" value="C:cytoplasm"/>
    <property type="evidence" value="ECO:0007669"/>
    <property type="project" value="TreeGrafter"/>
</dbReference>
<evidence type="ECO:0000313" key="2">
    <source>
        <dbReference type="EMBL" id="EXX50143.1"/>
    </source>
</evidence>
<dbReference type="InterPro" id="IPR050167">
    <property type="entry name" value="Ser_Thr_protein_kinase"/>
</dbReference>
<dbReference type="OrthoDB" id="2791079at2759"/>
<protein>
    <submittedName>
        <fullName evidence="2">Mkk2p</fullName>
    </submittedName>
</protein>
<name>A0A015L5T3_RHIIW</name>
<dbReference type="EMBL" id="JEMT01030191">
    <property type="protein sequence ID" value="EXX50143.1"/>
    <property type="molecule type" value="Genomic_DNA"/>
</dbReference>
<dbReference type="PROSITE" id="PS50011">
    <property type="entry name" value="PROTEIN_KINASE_DOM"/>
    <property type="match status" value="1"/>
</dbReference>
<reference evidence="2 3" key="1">
    <citation type="submission" date="2014-02" db="EMBL/GenBank/DDBJ databases">
        <title>Single nucleus genome sequencing reveals high similarity among nuclei of an endomycorrhizal fungus.</title>
        <authorList>
            <person name="Lin K."/>
            <person name="Geurts R."/>
            <person name="Zhang Z."/>
            <person name="Limpens E."/>
            <person name="Saunders D.G."/>
            <person name="Mu D."/>
            <person name="Pang E."/>
            <person name="Cao H."/>
            <person name="Cha H."/>
            <person name="Lin T."/>
            <person name="Zhou Q."/>
            <person name="Shang Y."/>
            <person name="Li Y."/>
            <person name="Ivanov S."/>
            <person name="Sharma T."/>
            <person name="Velzen R.V."/>
            <person name="Ruijter N.D."/>
            <person name="Aanen D.K."/>
            <person name="Win J."/>
            <person name="Kamoun S."/>
            <person name="Bisseling T."/>
            <person name="Huang S."/>
        </authorList>
    </citation>
    <scope>NUCLEOTIDE SEQUENCE [LARGE SCALE GENOMIC DNA]</scope>
    <source>
        <strain evidence="3">DAOM197198w</strain>
    </source>
</reference>
<sequence length="460" mass="54233">MSVVTKNHQHQLIFTTINEIHETSEYKNNNNIKNNFNLQHEIRKEMIIANKNLTKDQKSQMIKLLIKTHDHNKIIFNEGIKRICENCQEECLATLYCEYCIRNYLETKFSNWTSENNDVDDLIQKCQIESISPNKIIEWIPYDNLQNVKLLTGGIYSADWVTGYYEIWDSKKQQLERSKTKKVILKRLENVENANKSWFEEAKSCFNTSNKWNSLVKYYGITKDQSGYMLVMKELDMNLRNYLQSHKLTWKEVIKITQDIICALLRIHEENIIHKNLHSRNILFLKYKDQWQIGDLGFCGPSDKSLGNIYGTLPYLAPEVITEREHNFSSDIYSLGMLMWEISSRYPPFANYEHGDCNFINDIINDMRPEIIPGTPLEYKELMKQCWDADPMKRPNIFILKDKINEMMNKVQQTADDYTNINLMNDCSVNSINRSFNSKVHDVVDLCEQRNIIKGKSFLH</sequence>
<comment type="caution">
    <text evidence="2">The sequence shown here is derived from an EMBL/GenBank/DDBJ whole genome shotgun (WGS) entry which is preliminary data.</text>
</comment>
<dbReference type="SUPFAM" id="SSF56112">
    <property type="entry name" value="Protein kinase-like (PK-like)"/>
    <property type="match status" value="1"/>
</dbReference>
<evidence type="ECO:0000313" key="3">
    <source>
        <dbReference type="Proteomes" id="UP000022910"/>
    </source>
</evidence>
<keyword evidence="3" id="KW-1185">Reference proteome</keyword>
<dbReference type="Proteomes" id="UP000022910">
    <property type="component" value="Unassembled WGS sequence"/>
</dbReference>
<dbReference type="Pfam" id="PF07714">
    <property type="entry name" value="PK_Tyr_Ser-Thr"/>
    <property type="match status" value="1"/>
</dbReference>
<dbReference type="SMR" id="A0A015L5T3"/>
<dbReference type="GO" id="GO:0004672">
    <property type="term" value="F:protein kinase activity"/>
    <property type="evidence" value="ECO:0007669"/>
    <property type="project" value="InterPro"/>
</dbReference>
<dbReference type="HOGENOM" id="CLU_000288_7_34_1"/>
<dbReference type="InterPro" id="IPR000719">
    <property type="entry name" value="Prot_kinase_dom"/>
</dbReference>
<dbReference type="InterPro" id="IPR011009">
    <property type="entry name" value="Kinase-like_dom_sf"/>
</dbReference>
<evidence type="ECO:0000259" key="1">
    <source>
        <dbReference type="PROSITE" id="PS50011"/>
    </source>
</evidence>
<dbReference type="Gene3D" id="1.10.510.10">
    <property type="entry name" value="Transferase(Phosphotransferase) domain 1"/>
    <property type="match status" value="1"/>
</dbReference>
<dbReference type="AlphaFoldDB" id="A0A015L5T3"/>
<gene>
    <name evidence="2" type="ORF">RirG_273640</name>
</gene>
<organism evidence="2 3">
    <name type="scientific">Rhizophagus irregularis (strain DAOM 197198w)</name>
    <name type="common">Glomus intraradices</name>
    <dbReference type="NCBI Taxonomy" id="1432141"/>
    <lineage>
        <taxon>Eukaryota</taxon>
        <taxon>Fungi</taxon>
        <taxon>Fungi incertae sedis</taxon>
        <taxon>Mucoromycota</taxon>
        <taxon>Glomeromycotina</taxon>
        <taxon>Glomeromycetes</taxon>
        <taxon>Glomerales</taxon>
        <taxon>Glomeraceae</taxon>
        <taxon>Rhizophagus</taxon>
    </lineage>
</organism>
<accession>A0A015L5T3</accession>
<dbReference type="PANTHER" id="PTHR23257">
    <property type="entry name" value="SERINE-THREONINE PROTEIN KINASE"/>
    <property type="match status" value="1"/>
</dbReference>
<dbReference type="GO" id="GO:0005524">
    <property type="term" value="F:ATP binding"/>
    <property type="evidence" value="ECO:0007669"/>
    <property type="project" value="InterPro"/>
</dbReference>
<feature type="domain" description="Protein kinase" evidence="1">
    <location>
        <begin position="145"/>
        <end position="408"/>
    </location>
</feature>
<dbReference type="GO" id="GO:0007165">
    <property type="term" value="P:signal transduction"/>
    <property type="evidence" value="ECO:0007669"/>
    <property type="project" value="TreeGrafter"/>
</dbReference>
<proteinExistence type="predicted"/>
<dbReference type="InterPro" id="IPR001245">
    <property type="entry name" value="Ser-Thr/Tyr_kinase_cat_dom"/>
</dbReference>